<gene>
    <name evidence="2" type="ORF">ATL51_0084</name>
</gene>
<keyword evidence="1" id="KW-0472">Membrane</keyword>
<comment type="caution">
    <text evidence="2">The sequence shown here is derived from an EMBL/GenBank/DDBJ whole genome shotgun (WGS) entry which is preliminary data.</text>
</comment>
<dbReference type="EMBL" id="PHUJ01000001">
    <property type="protein sequence ID" value="PKB41416.1"/>
    <property type="molecule type" value="Genomic_DNA"/>
</dbReference>
<protein>
    <submittedName>
        <fullName evidence="2">Uncharacterized protein</fullName>
    </submittedName>
</protein>
<evidence type="ECO:0000256" key="1">
    <source>
        <dbReference type="SAM" id="Phobius"/>
    </source>
</evidence>
<organism evidence="2 3">
    <name type="scientific">Pseudonocardia alni</name>
    <name type="common">Amycolata alni</name>
    <dbReference type="NCBI Taxonomy" id="33907"/>
    <lineage>
        <taxon>Bacteria</taxon>
        <taxon>Bacillati</taxon>
        <taxon>Actinomycetota</taxon>
        <taxon>Actinomycetes</taxon>
        <taxon>Pseudonocardiales</taxon>
        <taxon>Pseudonocardiaceae</taxon>
        <taxon>Pseudonocardia</taxon>
    </lineage>
</organism>
<name>A0AA44UVN1_PSEA5</name>
<keyword evidence="1" id="KW-1133">Transmembrane helix</keyword>
<keyword evidence="1" id="KW-0812">Transmembrane</keyword>
<evidence type="ECO:0000313" key="2">
    <source>
        <dbReference type="EMBL" id="PKB41416.1"/>
    </source>
</evidence>
<reference evidence="2 3" key="1">
    <citation type="submission" date="2017-11" db="EMBL/GenBank/DDBJ databases">
        <title>Sequencing the genomes of 1000 actinobacteria strains.</title>
        <authorList>
            <person name="Klenk H.-P."/>
        </authorList>
    </citation>
    <scope>NUCLEOTIDE SEQUENCE [LARGE SCALE GENOMIC DNA]</scope>
    <source>
        <strain evidence="2 3">DSM 44104</strain>
    </source>
</reference>
<dbReference type="AlphaFoldDB" id="A0AA44UVN1"/>
<feature type="transmembrane region" description="Helical" evidence="1">
    <location>
        <begin position="32"/>
        <end position="55"/>
    </location>
</feature>
<accession>A0AA44UVN1</accession>
<proteinExistence type="predicted"/>
<dbReference type="Proteomes" id="UP000232453">
    <property type="component" value="Unassembled WGS sequence"/>
</dbReference>
<sequence length="59" mass="5780">MSLPDMISSALPAAGSWFAGLGQTALDAVTAVGTWLAGLPSMVLGWLASLGSMIATGTG</sequence>
<evidence type="ECO:0000313" key="3">
    <source>
        <dbReference type="Proteomes" id="UP000232453"/>
    </source>
</evidence>